<dbReference type="PANTHER" id="PTHR42924">
    <property type="entry name" value="EXONUCLEASE"/>
    <property type="match status" value="1"/>
</dbReference>
<evidence type="ECO:0000313" key="1">
    <source>
        <dbReference type="EMBL" id="MBW6530374.1"/>
    </source>
</evidence>
<dbReference type="Proteomes" id="UP000759103">
    <property type="component" value="Unassembled WGS sequence"/>
</dbReference>
<comment type="caution">
    <text evidence="1">The sequence shown here is derived from an EMBL/GenBank/DDBJ whole genome shotgun (WGS) entry which is preliminary data.</text>
</comment>
<sequence>MLLTFLAFFLLDPQVARAQDITLTGELTRADHETYRAVPVTVPAGVERITLALSYDKADHTVLDLGLWDPTRFRGWSGGARDRVTVATTDATPGYLAGPLPAGTWQVMLGVPNIRAGTHSRYRVQLWFDRAGGRAATVQAEGAPLRSGRAWYRGDLHLHDANSDGSCATRATAAAAVPARVPCPLFRTVLAAAAAGLDFVAVTDHNTVAHFAALRELQPWVAPLLLIPGVELTTFHGHANIFAPSRFVDFRLAGREGMAALQRDAHAAGALFSLNHPELPSGERCMGCGWTWPDTDWRRVDAIEVINAAVTTGPMTGLTRWRERLDAGDRVTAIAGSDSHDPDGVTGPSRVGRPTTVIEANELSTPAILDGIRAGRVFVDVAGTRERLLDFTATAGGVRAAMGGSLPLCGSVYVSTHVIGGMGATVRLLGDRGEINATAISEADSTVRTTLGKGAATKWVAAVVERDGAPLLIGNAIYLAPCGRTIE</sequence>
<dbReference type="InterPro" id="IPR052018">
    <property type="entry name" value="PHP_domain"/>
</dbReference>
<gene>
    <name evidence="1" type="ORF">KZ820_06470</name>
</gene>
<dbReference type="EMBL" id="JAHXZN010000001">
    <property type="protein sequence ID" value="MBW6530374.1"/>
    <property type="molecule type" value="Genomic_DNA"/>
</dbReference>
<dbReference type="InterPro" id="IPR016195">
    <property type="entry name" value="Pol/histidinol_Pase-like"/>
</dbReference>
<name>A0ABS7BLR5_9SPHN</name>
<accession>A0ABS7BLR5</accession>
<proteinExistence type="predicted"/>
<dbReference type="RefSeq" id="WP_219747742.1">
    <property type="nucleotide sequence ID" value="NZ_JAHXZN010000001.1"/>
</dbReference>
<reference evidence="1 2" key="1">
    <citation type="submission" date="2021-07" db="EMBL/GenBank/DDBJ databases">
        <title>Sphingomonas sp.</title>
        <authorList>
            <person name="Feng G."/>
            <person name="Li J."/>
            <person name="Pan M."/>
        </authorList>
    </citation>
    <scope>NUCLEOTIDE SEQUENCE [LARGE SCALE GENOMIC DNA]</scope>
    <source>
        <strain evidence="1 2">RRHST34</strain>
    </source>
</reference>
<dbReference type="NCBIfam" id="NF038032">
    <property type="entry name" value="CehA_McbA_metalo"/>
    <property type="match status" value="1"/>
</dbReference>
<dbReference type="Gene3D" id="3.20.20.140">
    <property type="entry name" value="Metal-dependent hydrolases"/>
    <property type="match status" value="1"/>
</dbReference>
<organism evidence="1 2">
    <name type="scientific">Sphingomonas citri</name>
    <dbReference type="NCBI Taxonomy" id="2862499"/>
    <lineage>
        <taxon>Bacteria</taxon>
        <taxon>Pseudomonadati</taxon>
        <taxon>Pseudomonadota</taxon>
        <taxon>Alphaproteobacteria</taxon>
        <taxon>Sphingomonadales</taxon>
        <taxon>Sphingomonadaceae</taxon>
        <taxon>Sphingomonas</taxon>
    </lineage>
</organism>
<keyword evidence="2" id="KW-1185">Reference proteome</keyword>
<dbReference type="SUPFAM" id="SSF89550">
    <property type="entry name" value="PHP domain-like"/>
    <property type="match status" value="1"/>
</dbReference>
<protein>
    <submittedName>
        <fullName evidence="1">CehA/McbA family metallohydrolase</fullName>
    </submittedName>
</protein>
<evidence type="ECO:0000313" key="2">
    <source>
        <dbReference type="Proteomes" id="UP000759103"/>
    </source>
</evidence>
<dbReference type="PANTHER" id="PTHR42924:SF3">
    <property type="entry name" value="POLYMERASE_HISTIDINOL PHOSPHATASE N-TERMINAL DOMAIN-CONTAINING PROTEIN"/>
    <property type="match status" value="1"/>
</dbReference>
<dbReference type="CDD" id="cd07432">
    <property type="entry name" value="PHP_HisPPase"/>
    <property type="match status" value="1"/>
</dbReference>